<dbReference type="PANTHER" id="PTHR43586:SF21">
    <property type="entry name" value="PYRIDOXAL PHOSPHATE (PLP)-DEPENDENT ASPARTATE AMINOTRANSFERASE SUPERFAMILY"/>
    <property type="match status" value="1"/>
</dbReference>
<evidence type="ECO:0000313" key="2">
    <source>
        <dbReference type="EMBL" id="RNB84491.1"/>
    </source>
</evidence>
<dbReference type="Gene3D" id="3.90.1150.10">
    <property type="entry name" value="Aspartate Aminotransferase, domain 1"/>
    <property type="match status" value="1"/>
</dbReference>
<dbReference type="InterPro" id="IPR015422">
    <property type="entry name" value="PyrdxlP-dep_Trfase_small"/>
</dbReference>
<feature type="domain" description="Aminotransferase class V" evidence="1">
    <location>
        <begin position="26"/>
        <end position="397"/>
    </location>
</feature>
<dbReference type="InterPro" id="IPR015424">
    <property type="entry name" value="PyrdxlP-dep_Trfase"/>
</dbReference>
<dbReference type="OrthoDB" id="9804366at2"/>
<gene>
    <name evidence="2" type="ORF">EDM56_20465</name>
</gene>
<dbReference type="GO" id="GO:0003824">
    <property type="term" value="F:catalytic activity"/>
    <property type="evidence" value="ECO:0007669"/>
    <property type="project" value="UniProtKB-ARBA"/>
</dbReference>
<protein>
    <submittedName>
        <fullName evidence="2">Cysteine desulfurase-like protein</fullName>
    </submittedName>
</protein>
<dbReference type="InterPro" id="IPR000192">
    <property type="entry name" value="Aminotrans_V_dom"/>
</dbReference>
<name>A0A3M8DA89_9BACL</name>
<evidence type="ECO:0000259" key="1">
    <source>
        <dbReference type="Pfam" id="PF00266"/>
    </source>
</evidence>
<dbReference type="Pfam" id="PF00266">
    <property type="entry name" value="Aminotran_5"/>
    <property type="match status" value="1"/>
</dbReference>
<dbReference type="RefSeq" id="WP_122919774.1">
    <property type="nucleotide sequence ID" value="NZ_RHHQ01000017.1"/>
</dbReference>
<dbReference type="PANTHER" id="PTHR43586">
    <property type="entry name" value="CYSTEINE DESULFURASE"/>
    <property type="match status" value="1"/>
</dbReference>
<dbReference type="EMBL" id="RHHQ01000017">
    <property type="protein sequence ID" value="RNB84491.1"/>
    <property type="molecule type" value="Genomic_DNA"/>
</dbReference>
<accession>A0A3M8DA89</accession>
<evidence type="ECO:0000313" key="3">
    <source>
        <dbReference type="Proteomes" id="UP000271031"/>
    </source>
</evidence>
<proteinExistence type="predicted"/>
<dbReference type="Proteomes" id="UP000271031">
    <property type="component" value="Unassembled WGS sequence"/>
</dbReference>
<sequence>MSFAVMELRKDFPSLSRTVSGYQAAYFDGPGGTQVPRQVIQAISHYYETCNANAHGPFVTSAETDQIVDRTREAAAALLGAPSPASISFGANMTSLAFALARALSRTIAPGDEVVITDLDHEANRGPWQTLAERGAIVHSVAITVDGRIDMEDFKSKLSPKTKIVAVGCSSNSLGTVNDLATIRELTHAIDALLIVDAVHFAPHFPIDVIELDCDFLLCSAYKFYGPHVGILYAREGLLDTLPTDKLRAQDDAAPYRIETGTPNFAALAGVTAAIEYIAAVGVGATLRQQLLTGMALVHDYEDALARKLYDGLSQMDHIQIFGQPFGDGLRAPTISFTVAGMNSGDVAAYLGERGLFVWGGHFYAMRIYEVYQLEEQGGLVRVGISLYNTEEEVDRLLEAVKALNETRTTTVS</sequence>
<dbReference type="InterPro" id="IPR015421">
    <property type="entry name" value="PyrdxlP-dep_Trfase_major"/>
</dbReference>
<keyword evidence="3" id="KW-1185">Reference proteome</keyword>
<dbReference type="AlphaFoldDB" id="A0A3M8DA89"/>
<reference evidence="2 3" key="1">
    <citation type="submission" date="2018-10" db="EMBL/GenBank/DDBJ databases">
        <title>Phylogenomics of Brevibacillus.</title>
        <authorList>
            <person name="Dunlap C."/>
        </authorList>
    </citation>
    <scope>NUCLEOTIDE SEQUENCE [LARGE SCALE GENOMIC DNA]</scope>
    <source>
        <strain evidence="2 3">JCM 15716</strain>
    </source>
</reference>
<dbReference type="Gene3D" id="3.40.640.10">
    <property type="entry name" value="Type I PLP-dependent aspartate aminotransferase-like (Major domain)"/>
    <property type="match status" value="1"/>
</dbReference>
<dbReference type="InterPro" id="IPR011340">
    <property type="entry name" value="Cys_dSase-rel"/>
</dbReference>
<comment type="caution">
    <text evidence="2">The sequence shown here is derived from an EMBL/GenBank/DDBJ whole genome shotgun (WGS) entry which is preliminary data.</text>
</comment>
<dbReference type="NCBIfam" id="TIGR01976">
    <property type="entry name" value="am_tr_V_VC1184"/>
    <property type="match status" value="1"/>
</dbReference>
<organism evidence="2 3">
    <name type="scientific">Brevibacillus fluminis</name>
    <dbReference type="NCBI Taxonomy" id="511487"/>
    <lineage>
        <taxon>Bacteria</taxon>
        <taxon>Bacillati</taxon>
        <taxon>Bacillota</taxon>
        <taxon>Bacilli</taxon>
        <taxon>Bacillales</taxon>
        <taxon>Paenibacillaceae</taxon>
        <taxon>Brevibacillus</taxon>
    </lineage>
</organism>
<dbReference type="SUPFAM" id="SSF53383">
    <property type="entry name" value="PLP-dependent transferases"/>
    <property type="match status" value="1"/>
</dbReference>